<dbReference type="Proteomes" id="UP000299102">
    <property type="component" value="Unassembled WGS sequence"/>
</dbReference>
<keyword evidence="2" id="KW-1185">Reference proteome</keyword>
<evidence type="ECO:0000313" key="1">
    <source>
        <dbReference type="EMBL" id="GBP81635.1"/>
    </source>
</evidence>
<accession>A0A4C1Z4U3</accession>
<organism evidence="1 2">
    <name type="scientific">Eumeta variegata</name>
    <name type="common">Bagworm moth</name>
    <name type="synonym">Eumeta japonica</name>
    <dbReference type="NCBI Taxonomy" id="151549"/>
    <lineage>
        <taxon>Eukaryota</taxon>
        <taxon>Metazoa</taxon>
        <taxon>Ecdysozoa</taxon>
        <taxon>Arthropoda</taxon>
        <taxon>Hexapoda</taxon>
        <taxon>Insecta</taxon>
        <taxon>Pterygota</taxon>
        <taxon>Neoptera</taxon>
        <taxon>Endopterygota</taxon>
        <taxon>Lepidoptera</taxon>
        <taxon>Glossata</taxon>
        <taxon>Ditrysia</taxon>
        <taxon>Tineoidea</taxon>
        <taxon>Psychidae</taxon>
        <taxon>Oiketicinae</taxon>
        <taxon>Eumeta</taxon>
    </lineage>
</organism>
<dbReference type="EMBL" id="BGZK01001521">
    <property type="protein sequence ID" value="GBP81635.1"/>
    <property type="molecule type" value="Genomic_DNA"/>
</dbReference>
<evidence type="ECO:0000313" key="2">
    <source>
        <dbReference type="Proteomes" id="UP000299102"/>
    </source>
</evidence>
<sequence length="67" mass="7613">MVWLVVAGKPDHSTPSNVVELGDGRLNVNPVNRLTTDDEKWIIYDKNVRKRSWLKDKQSPQTIAKPG</sequence>
<gene>
    <name evidence="1" type="ORF">EVAR_74897_1</name>
</gene>
<comment type="caution">
    <text evidence="1">The sequence shown here is derived from an EMBL/GenBank/DDBJ whole genome shotgun (WGS) entry which is preliminary data.</text>
</comment>
<name>A0A4C1Z4U3_EUMVA</name>
<proteinExistence type="predicted"/>
<protein>
    <submittedName>
        <fullName evidence="1">Uncharacterized protein</fullName>
    </submittedName>
</protein>
<reference evidence="1 2" key="1">
    <citation type="journal article" date="2019" name="Commun. Biol.">
        <title>The bagworm genome reveals a unique fibroin gene that provides high tensile strength.</title>
        <authorList>
            <person name="Kono N."/>
            <person name="Nakamura H."/>
            <person name="Ohtoshi R."/>
            <person name="Tomita M."/>
            <person name="Numata K."/>
            <person name="Arakawa K."/>
        </authorList>
    </citation>
    <scope>NUCLEOTIDE SEQUENCE [LARGE SCALE GENOMIC DNA]</scope>
</reference>
<dbReference type="AlphaFoldDB" id="A0A4C1Z4U3"/>